<evidence type="ECO:0000256" key="4">
    <source>
        <dbReference type="ARBA" id="ARBA00023002"/>
    </source>
</evidence>
<dbReference type="InterPro" id="IPR036188">
    <property type="entry name" value="FAD/NAD-bd_sf"/>
</dbReference>
<evidence type="ECO:0000313" key="6">
    <source>
        <dbReference type="EMBL" id="KJY54863.1"/>
    </source>
</evidence>
<sequence length="495" mass="54863">MNMNEYDVIVVGASNAGGMAACAAAEKGAKVLVIDKMNSTGFLYRLSIAAVGTKAQKKAGIEIDKYKLINYLSAFAQDNVDQKLLWKWVNNSAETVDWLEDNVLKPHGSHLYAQPDAEYHTLINTAFPTEHDVTNDKHEDVFYGKWVVEKAKELGAEFLWQTKLEHLITENGVVTGVVTKNTKTSEVKKFRAKKGVIICTGGYGSNEALMAKWNPLGLKKNVYSDSPRDDGSGQVAALEIGAWRDEEPAEIIFDRGSVPVGTNTNEYYVKSWEDVGYFWMGSYPLLKLNLNGERVGNESAPYEFDMNRATKQPGYLQVAIWNDATMDNLQKFHTLGCARLNWPGFYNTEENKQEIATRIKEGFIQKASTIEELAEKLNLPVENLKASVDNYNKMCAEGKDTEFGKEDFRLLPIKEGAFYGAVYGGRLLATLDGLRVNTKMQVLNKIGEAIPHLYAAGNASGGFFWGSYPDHVPGLTCSHAQTFGRLAGQQAACNN</sequence>
<comment type="cofactor">
    <cofactor evidence="1">
        <name>FAD</name>
        <dbReference type="ChEBI" id="CHEBI:57692"/>
    </cofactor>
</comment>
<dbReference type="GO" id="GO:0008202">
    <property type="term" value="P:steroid metabolic process"/>
    <property type="evidence" value="ECO:0007669"/>
    <property type="project" value="UniProtKB-ARBA"/>
</dbReference>
<dbReference type="PANTHER" id="PTHR43400">
    <property type="entry name" value="FUMARATE REDUCTASE"/>
    <property type="match status" value="1"/>
</dbReference>
<evidence type="ECO:0000256" key="3">
    <source>
        <dbReference type="ARBA" id="ARBA00022827"/>
    </source>
</evidence>
<organism evidence="6 7">
    <name type="scientific">Lactobacillus kimbladii</name>
    <dbReference type="NCBI Taxonomy" id="1218506"/>
    <lineage>
        <taxon>Bacteria</taxon>
        <taxon>Bacillati</taxon>
        <taxon>Bacillota</taxon>
        <taxon>Bacilli</taxon>
        <taxon>Lactobacillales</taxon>
        <taxon>Lactobacillaceae</taxon>
        <taxon>Lactobacillus</taxon>
    </lineage>
</organism>
<feature type="domain" description="FAD-dependent oxidoreductase 2 FAD-binding" evidence="5">
    <location>
        <begin position="7"/>
        <end position="469"/>
    </location>
</feature>
<gene>
    <name evidence="6" type="ORF">JF75_18720</name>
</gene>
<accession>A0A0F4L996</accession>
<dbReference type="Gene3D" id="3.50.50.60">
    <property type="entry name" value="FAD/NAD(P)-binding domain"/>
    <property type="match status" value="2"/>
</dbReference>
<dbReference type="RefSeq" id="WP_046332803.1">
    <property type="nucleotide sequence ID" value="NZ_JBHTBO010000012.1"/>
</dbReference>
<dbReference type="Pfam" id="PF00890">
    <property type="entry name" value="FAD_binding_2"/>
    <property type="match status" value="1"/>
</dbReference>
<dbReference type="PANTHER" id="PTHR43400:SF10">
    <property type="entry name" value="3-OXOSTEROID 1-DEHYDROGENASE"/>
    <property type="match status" value="1"/>
</dbReference>
<name>A0A0F4L996_9LACO</name>
<dbReference type="InterPro" id="IPR003953">
    <property type="entry name" value="FAD-dep_OxRdtase_2_FAD-bd"/>
</dbReference>
<dbReference type="AlphaFoldDB" id="A0A0F4L996"/>
<evidence type="ECO:0000259" key="5">
    <source>
        <dbReference type="Pfam" id="PF00890"/>
    </source>
</evidence>
<protein>
    <submittedName>
        <fullName evidence="6">FAD binding domain protein</fullName>
    </submittedName>
</protein>
<keyword evidence="2" id="KW-0285">Flavoprotein</keyword>
<evidence type="ECO:0000256" key="1">
    <source>
        <dbReference type="ARBA" id="ARBA00001974"/>
    </source>
</evidence>
<evidence type="ECO:0000256" key="2">
    <source>
        <dbReference type="ARBA" id="ARBA00022630"/>
    </source>
</evidence>
<dbReference type="SUPFAM" id="SSF51905">
    <property type="entry name" value="FAD/NAD(P)-binding domain"/>
    <property type="match status" value="1"/>
</dbReference>
<comment type="caution">
    <text evidence="6">The sequence shown here is derived from an EMBL/GenBank/DDBJ whole genome shotgun (WGS) entry which is preliminary data.</text>
</comment>
<keyword evidence="3" id="KW-0274">FAD</keyword>
<dbReference type="EMBL" id="JXLH01000029">
    <property type="protein sequence ID" value="KJY54863.1"/>
    <property type="molecule type" value="Genomic_DNA"/>
</dbReference>
<dbReference type="Gene3D" id="3.90.700.10">
    <property type="entry name" value="Succinate dehydrogenase/fumarate reductase flavoprotein, catalytic domain"/>
    <property type="match status" value="1"/>
</dbReference>
<dbReference type="OrthoDB" id="353581at2"/>
<proteinExistence type="predicted"/>
<dbReference type="InterPro" id="IPR027477">
    <property type="entry name" value="Succ_DH/fumarate_Rdtase_cat_sf"/>
</dbReference>
<reference evidence="6 7" key="1">
    <citation type="submission" date="2015-01" db="EMBL/GenBank/DDBJ databases">
        <title>Comparative genomics of the lactic acid bacteria isolated from the honey bee gut.</title>
        <authorList>
            <person name="Ellegaard K.M."/>
            <person name="Tamarit D."/>
            <person name="Javelind E."/>
            <person name="Olofsson T."/>
            <person name="Andersson S.G."/>
            <person name="Vasquez A."/>
        </authorList>
    </citation>
    <scope>NUCLEOTIDE SEQUENCE [LARGE SCALE GENOMIC DNA]</scope>
    <source>
        <strain evidence="6 7">Hma2</strain>
    </source>
</reference>
<dbReference type="GO" id="GO:0033765">
    <property type="term" value="F:steroid dehydrogenase activity, acting on the CH-CH group of donors"/>
    <property type="evidence" value="ECO:0007669"/>
    <property type="project" value="UniProtKB-ARBA"/>
</dbReference>
<dbReference type="Proteomes" id="UP000033612">
    <property type="component" value="Unassembled WGS sequence"/>
</dbReference>
<evidence type="ECO:0000313" key="7">
    <source>
        <dbReference type="Proteomes" id="UP000033612"/>
    </source>
</evidence>
<dbReference type="HOGENOM" id="CLU_011398_4_3_9"/>
<dbReference type="STRING" id="1218506.JF75_18720"/>
<dbReference type="InterPro" id="IPR050315">
    <property type="entry name" value="FAD-oxidoreductase_2"/>
</dbReference>
<dbReference type="PATRIC" id="fig|1218506.3.peg.1971"/>
<keyword evidence="7" id="KW-1185">Reference proteome</keyword>
<dbReference type="SUPFAM" id="SSF56425">
    <property type="entry name" value="Succinate dehydrogenase/fumarate reductase flavoprotein, catalytic domain"/>
    <property type="match status" value="1"/>
</dbReference>
<keyword evidence="4" id="KW-0560">Oxidoreductase</keyword>